<dbReference type="EC" id="3.6.-.-" evidence="3"/>
<dbReference type="InterPro" id="IPR000086">
    <property type="entry name" value="NUDIX_hydrolase_dom"/>
</dbReference>
<reference evidence="3 4" key="1">
    <citation type="submission" date="2023-04" db="EMBL/GenBank/DDBJ databases">
        <title>Funneling lignin-derived compounds into biodiesel using alkali-halophilic Citricoccus sp. P2.</title>
        <authorList>
            <person name="Luo C.-B."/>
        </authorList>
    </citation>
    <scope>NUCLEOTIDE SEQUENCE [LARGE SCALE GENOMIC DNA]</scope>
    <source>
        <strain evidence="3 4">P2</strain>
    </source>
</reference>
<organism evidence="3 4">
    <name type="scientific">Citricoccus muralis</name>
    <dbReference type="NCBI Taxonomy" id="169134"/>
    <lineage>
        <taxon>Bacteria</taxon>
        <taxon>Bacillati</taxon>
        <taxon>Actinomycetota</taxon>
        <taxon>Actinomycetes</taxon>
        <taxon>Micrococcales</taxon>
        <taxon>Micrococcaceae</taxon>
        <taxon>Citricoccus</taxon>
    </lineage>
</organism>
<evidence type="ECO:0000313" key="3">
    <source>
        <dbReference type="EMBL" id="WFP15586.1"/>
    </source>
</evidence>
<dbReference type="Pfam" id="PF00293">
    <property type="entry name" value="NUDIX"/>
    <property type="match status" value="1"/>
</dbReference>
<accession>A0ABY8H3J3</accession>
<dbReference type="CDD" id="cd24158">
    <property type="entry name" value="NUDIX_ADPRase_Rv1700"/>
    <property type="match status" value="1"/>
</dbReference>
<proteinExistence type="predicted"/>
<dbReference type="PANTHER" id="PTHR11839:SF31">
    <property type="entry name" value="ADP-RIBOSE PYROPHOSPHATASE"/>
    <property type="match status" value="1"/>
</dbReference>
<dbReference type="InterPro" id="IPR015797">
    <property type="entry name" value="NUDIX_hydrolase-like_dom_sf"/>
</dbReference>
<dbReference type="EMBL" id="CP121252">
    <property type="protein sequence ID" value="WFP15586.1"/>
    <property type="molecule type" value="Genomic_DNA"/>
</dbReference>
<dbReference type="GO" id="GO:0016787">
    <property type="term" value="F:hydrolase activity"/>
    <property type="evidence" value="ECO:0007669"/>
    <property type="project" value="UniProtKB-KW"/>
</dbReference>
<dbReference type="PROSITE" id="PS51462">
    <property type="entry name" value="NUDIX"/>
    <property type="match status" value="1"/>
</dbReference>
<protein>
    <submittedName>
        <fullName evidence="3">NUDIX hydrolase</fullName>
        <ecNumber evidence="3">3.6.-.-</ecNumber>
    </submittedName>
</protein>
<dbReference type="PANTHER" id="PTHR11839">
    <property type="entry name" value="UDP/ADP-SUGAR PYROPHOSPHATASE"/>
    <property type="match status" value="1"/>
</dbReference>
<dbReference type="RefSeq" id="WP_278156459.1">
    <property type="nucleotide sequence ID" value="NZ_CP121252.1"/>
</dbReference>
<evidence type="ECO:0000259" key="2">
    <source>
        <dbReference type="PROSITE" id="PS51462"/>
    </source>
</evidence>
<feature type="domain" description="Nudix hydrolase" evidence="2">
    <location>
        <begin position="53"/>
        <end position="188"/>
    </location>
</feature>
<dbReference type="SUPFAM" id="SSF55811">
    <property type="entry name" value="Nudix"/>
    <property type="match status" value="1"/>
</dbReference>
<dbReference type="Gene3D" id="3.90.79.10">
    <property type="entry name" value="Nucleoside Triphosphate Pyrophosphohydrolase"/>
    <property type="match status" value="1"/>
</dbReference>
<gene>
    <name evidence="3" type="ORF">P8192_09220</name>
</gene>
<name>A0ABY8H3J3_9MICC</name>
<evidence type="ECO:0000256" key="1">
    <source>
        <dbReference type="ARBA" id="ARBA00022801"/>
    </source>
</evidence>
<sequence length="204" mass="22717">MTNTLDDSDTAPVRDVARSVPVQDRHTAFGGAIWSVQRETFTLEDEQLTREFVEHPGAVAVVALDDKDQVCLVRQYRHPVRSELWEIPAGLLDVPGESLVDAARRELAEEADLSANDWSVLMDHYPTPGSSSEAIRIFLARGLQEIPAEQRHAREAEEAHMIRRWVPLDEAVTAALNGCLHNANTLIGVMAARLRTRNPDPDQP</sequence>
<keyword evidence="4" id="KW-1185">Reference proteome</keyword>
<keyword evidence="1 3" id="KW-0378">Hydrolase</keyword>
<evidence type="ECO:0000313" key="4">
    <source>
        <dbReference type="Proteomes" id="UP001219037"/>
    </source>
</evidence>
<dbReference type="Proteomes" id="UP001219037">
    <property type="component" value="Chromosome"/>
</dbReference>